<dbReference type="InterPro" id="IPR008279">
    <property type="entry name" value="PEP-util_enz_mobile_dom"/>
</dbReference>
<comment type="caution">
    <text evidence="3">The sequence shown here is derived from an EMBL/GenBank/DDBJ whole genome shotgun (WGS) entry which is preliminary data.</text>
</comment>
<accession>A0A3N0GY50</accession>
<proteinExistence type="predicted"/>
<dbReference type="PANTHER" id="PTHR43615:SF1">
    <property type="entry name" value="PPDK_N DOMAIN-CONTAINING PROTEIN"/>
    <property type="match status" value="1"/>
</dbReference>
<keyword evidence="4" id="KW-1185">Reference proteome</keyword>
<evidence type="ECO:0000256" key="1">
    <source>
        <dbReference type="SAM" id="MobiDB-lite"/>
    </source>
</evidence>
<dbReference type="AlphaFoldDB" id="A0A3N0GY50"/>
<protein>
    <recommendedName>
        <fullName evidence="2">PEP-utilising enzyme mobile domain-containing protein</fullName>
    </recommendedName>
</protein>
<dbReference type="Proteomes" id="UP000279994">
    <property type="component" value="Unassembled WGS sequence"/>
</dbReference>
<reference evidence="3 4" key="1">
    <citation type="submission" date="2018-11" db="EMBL/GenBank/DDBJ databases">
        <authorList>
            <person name="Li F."/>
        </authorList>
    </citation>
    <scope>NUCLEOTIDE SEQUENCE [LARGE SCALE GENOMIC DNA]</scope>
    <source>
        <strain evidence="3 4">Gsoil 818</strain>
    </source>
</reference>
<evidence type="ECO:0000313" key="4">
    <source>
        <dbReference type="Proteomes" id="UP000279994"/>
    </source>
</evidence>
<sequence length="567" mass="61095">MSEQHPVVQGRTFTPPGKGPWELETTHSARPMTPLAQDAFMTGFKRGFAEGTARYGVLLSHLEPGFSQGFFYNQPVAVGAPAGAMEPPPKPVLQLVSRIHPEMRRRHKAAERAIREKLWREDLRNWDDVDKPAAIKSHQAIQAVDVGALSDAGLADHVGQCVQHAIDAAYLHHKYTIPACLPVGDFLAGAIAWTGAPVGELMTLLRGRSAVSRGFAADELEAAAKALTTSDSARVVLASARDSESILSELTADPEVGAEVSAYVEAVRWRCVGYDLGDKAAGELPDTLVESLRSSLAGSWAAAPDDDAALQALRERVPAEHREDFDDRLAEVRLMYRLRDERGVYSDGWAVGLGRRALLEVGRRLTAKGLLNDPEHAVDLRADEVRALLLGGAGGPSAADVAERFAWRTTMTTSDAPPFLRALPAPPPPAEWLPRPARRTAAAMNTFMASLFAVPETPNTDTLLTGLAVNTGVYEGPARLVESSDDFGRIRQGDVLVTRMTSPYFNVVLPMLGAIVTDRGGQLCHAAIVAREYGIPGIVGTRDATRTIRDGDRVRVDGTTGEVHLLG</sequence>
<dbReference type="InterPro" id="IPR051549">
    <property type="entry name" value="PEP_Utilizing_Enz"/>
</dbReference>
<feature type="region of interest" description="Disordered" evidence="1">
    <location>
        <begin position="1"/>
        <end position="20"/>
    </location>
</feature>
<dbReference type="EMBL" id="RJSF01000003">
    <property type="protein sequence ID" value="RNM17393.1"/>
    <property type="molecule type" value="Genomic_DNA"/>
</dbReference>
<name>A0A3N0GY50_9ACTN</name>
<feature type="domain" description="PEP-utilising enzyme mobile" evidence="2">
    <location>
        <begin position="491"/>
        <end position="561"/>
    </location>
</feature>
<dbReference type="PANTHER" id="PTHR43615">
    <property type="entry name" value="PHOSPHOENOLPYRUVATE SYNTHASE-RELATED"/>
    <property type="match status" value="1"/>
</dbReference>
<organism evidence="3 4">
    <name type="scientific">Nocardioides pocheonensis</name>
    <dbReference type="NCBI Taxonomy" id="661485"/>
    <lineage>
        <taxon>Bacteria</taxon>
        <taxon>Bacillati</taxon>
        <taxon>Actinomycetota</taxon>
        <taxon>Actinomycetes</taxon>
        <taxon>Propionibacteriales</taxon>
        <taxon>Nocardioidaceae</taxon>
        <taxon>Nocardioides</taxon>
    </lineage>
</organism>
<dbReference type="OrthoDB" id="9765468at2"/>
<evidence type="ECO:0000259" key="2">
    <source>
        <dbReference type="Pfam" id="PF00391"/>
    </source>
</evidence>
<evidence type="ECO:0000313" key="3">
    <source>
        <dbReference type="EMBL" id="RNM17393.1"/>
    </source>
</evidence>
<dbReference type="Gene3D" id="3.50.30.10">
    <property type="entry name" value="Phosphohistidine domain"/>
    <property type="match status" value="1"/>
</dbReference>
<dbReference type="RefSeq" id="WP_123221014.1">
    <property type="nucleotide sequence ID" value="NZ_RJSF01000003.1"/>
</dbReference>
<dbReference type="SUPFAM" id="SSF52009">
    <property type="entry name" value="Phosphohistidine domain"/>
    <property type="match status" value="1"/>
</dbReference>
<gene>
    <name evidence="3" type="ORF">EFL26_00980</name>
</gene>
<dbReference type="Pfam" id="PF00391">
    <property type="entry name" value="PEP-utilizers"/>
    <property type="match status" value="1"/>
</dbReference>
<dbReference type="GO" id="GO:0016772">
    <property type="term" value="F:transferase activity, transferring phosphorus-containing groups"/>
    <property type="evidence" value="ECO:0007669"/>
    <property type="project" value="InterPro"/>
</dbReference>
<dbReference type="InterPro" id="IPR036637">
    <property type="entry name" value="Phosphohistidine_dom_sf"/>
</dbReference>